<feature type="domain" description="ABC transporter" evidence="6">
    <location>
        <begin position="8"/>
        <end position="228"/>
    </location>
</feature>
<evidence type="ECO:0000256" key="1">
    <source>
        <dbReference type="ARBA" id="ARBA00004202"/>
    </source>
</evidence>
<dbReference type="PROSITE" id="PS00211">
    <property type="entry name" value="ABC_TRANSPORTER_1"/>
    <property type="match status" value="1"/>
</dbReference>
<evidence type="ECO:0000313" key="7">
    <source>
        <dbReference type="EMBL" id="XBW07912.1"/>
    </source>
</evidence>
<sequence>MNETPLALDLRDIGITYRGHVRAVDHVTLQVSQGEVVALLGPNGAGKSSLLDSALGLVKPDSGSAHILGMPAREAIGRGLVGVVNQTGALPTDRTVIQTLKLFHSLYQNAAPIDELLARTNLEHLKRRRVGKLSGGEQQRLRLALALLPRPMVLFLDEPTTGMDPTARQEFWHLIVSDVTLIFATHYLAEAETHAQRTVIMSQGRIAVDAPTHELLSQGRARLSVEVSESARDRLSPLLDRLNWEQRWTGTHLEVSGDQLEDAARIVLAEPSCRNLRIVDSSLEEIFAEVASEPEGARA</sequence>
<comment type="subcellular location">
    <subcellularLocation>
        <location evidence="1">Cell membrane</location>
        <topology evidence="1">Peripheral membrane protein</topology>
    </subcellularLocation>
</comment>
<evidence type="ECO:0000259" key="6">
    <source>
        <dbReference type="PROSITE" id="PS50893"/>
    </source>
</evidence>
<organism evidence="7">
    <name type="scientific">Scrofimicrobium appendicitidis</name>
    <dbReference type="NCBI Taxonomy" id="3079930"/>
    <lineage>
        <taxon>Bacteria</taxon>
        <taxon>Bacillati</taxon>
        <taxon>Actinomycetota</taxon>
        <taxon>Actinomycetes</taxon>
        <taxon>Actinomycetales</taxon>
        <taxon>Actinomycetaceae</taxon>
        <taxon>Scrofimicrobium</taxon>
    </lineage>
</organism>
<keyword evidence="4 7" id="KW-0067">ATP-binding</keyword>
<dbReference type="Pfam" id="PF00005">
    <property type="entry name" value="ABC_tran"/>
    <property type="match status" value="1"/>
</dbReference>
<dbReference type="SMART" id="SM00382">
    <property type="entry name" value="AAA"/>
    <property type="match status" value="1"/>
</dbReference>
<protein>
    <submittedName>
        <fullName evidence="7">ABC transporter ATP-binding protein</fullName>
    </submittedName>
</protein>
<dbReference type="InterPro" id="IPR003439">
    <property type="entry name" value="ABC_transporter-like_ATP-bd"/>
</dbReference>
<evidence type="ECO:0000256" key="4">
    <source>
        <dbReference type="ARBA" id="ARBA00022840"/>
    </source>
</evidence>
<evidence type="ECO:0000256" key="5">
    <source>
        <dbReference type="ARBA" id="ARBA00023251"/>
    </source>
</evidence>
<dbReference type="InterPro" id="IPR003593">
    <property type="entry name" value="AAA+_ATPase"/>
</dbReference>
<evidence type="ECO:0000256" key="3">
    <source>
        <dbReference type="ARBA" id="ARBA00022741"/>
    </source>
</evidence>
<dbReference type="GO" id="GO:0046677">
    <property type="term" value="P:response to antibiotic"/>
    <property type="evidence" value="ECO:0007669"/>
    <property type="project" value="UniProtKB-KW"/>
</dbReference>
<dbReference type="Gene3D" id="3.40.50.300">
    <property type="entry name" value="P-loop containing nucleotide triphosphate hydrolases"/>
    <property type="match status" value="1"/>
</dbReference>
<dbReference type="RefSeq" id="WP_350258112.1">
    <property type="nucleotide sequence ID" value="NZ_CP138335.1"/>
</dbReference>
<dbReference type="InterPro" id="IPR017871">
    <property type="entry name" value="ABC_transporter-like_CS"/>
</dbReference>
<name>A0AAU7V788_9ACTO</name>
<dbReference type="EMBL" id="CP138335">
    <property type="protein sequence ID" value="XBW07912.1"/>
    <property type="molecule type" value="Genomic_DNA"/>
</dbReference>
<evidence type="ECO:0000256" key="2">
    <source>
        <dbReference type="ARBA" id="ARBA00022448"/>
    </source>
</evidence>
<dbReference type="PANTHER" id="PTHR42711">
    <property type="entry name" value="ABC TRANSPORTER ATP-BINDING PROTEIN"/>
    <property type="match status" value="1"/>
</dbReference>
<dbReference type="PANTHER" id="PTHR42711:SF17">
    <property type="entry name" value="ABC TRANSPORTER ATP-BINDING PROTEIN"/>
    <property type="match status" value="1"/>
</dbReference>
<dbReference type="GO" id="GO:0005524">
    <property type="term" value="F:ATP binding"/>
    <property type="evidence" value="ECO:0007669"/>
    <property type="project" value="UniProtKB-KW"/>
</dbReference>
<dbReference type="CDD" id="cd03230">
    <property type="entry name" value="ABC_DR_subfamily_A"/>
    <property type="match status" value="1"/>
</dbReference>
<dbReference type="InterPro" id="IPR050763">
    <property type="entry name" value="ABC_transporter_ATP-binding"/>
</dbReference>
<keyword evidence="3" id="KW-0547">Nucleotide-binding</keyword>
<reference evidence="7" key="1">
    <citation type="submission" date="2023-11" db="EMBL/GenBank/DDBJ databases">
        <title>Scrofimicrobium hongkongense sp. nov., isolated from a patient with peritonitis.</title>
        <authorList>
            <person name="Lao H.Y."/>
            <person name="Wong A.Y.P."/>
            <person name="Ng T.L."/>
            <person name="Wong R.Y.L."/>
            <person name="Yau M.C.Y."/>
            <person name="Lam J.Y.W."/>
            <person name="Siu G.K.H."/>
        </authorList>
    </citation>
    <scope>NUCLEOTIDE SEQUENCE</scope>
    <source>
        <strain evidence="7">R131</strain>
    </source>
</reference>
<proteinExistence type="predicted"/>
<dbReference type="GO" id="GO:0016887">
    <property type="term" value="F:ATP hydrolysis activity"/>
    <property type="evidence" value="ECO:0007669"/>
    <property type="project" value="InterPro"/>
</dbReference>
<dbReference type="SUPFAM" id="SSF52540">
    <property type="entry name" value="P-loop containing nucleoside triphosphate hydrolases"/>
    <property type="match status" value="1"/>
</dbReference>
<dbReference type="KEGG" id="sapp:SAC06_09770"/>
<gene>
    <name evidence="7" type="ORF">SAC06_09770</name>
</gene>
<dbReference type="GO" id="GO:0005886">
    <property type="term" value="C:plasma membrane"/>
    <property type="evidence" value="ECO:0007669"/>
    <property type="project" value="UniProtKB-SubCell"/>
</dbReference>
<dbReference type="PROSITE" id="PS50893">
    <property type="entry name" value="ABC_TRANSPORTER_2"/>
    <property type="match status" value="1"/>
</dbReference>
<accession>A0AAU7V788</accession>
<dbReference type="InterPro" id="IPR027417">
    <property type="entry name" value="P-loop_NTPase"/>
</dbReference>
<dbReference type="AlphaFoldDB" id="A0AAU7V788"/>
<keyword evidence="5" id="KW-0046">Antibiotic resistance</keyword>
<keyword evidence="2" id="KW-0813">Transport</keyword>